<comment type="caution">
    <text evidence="2">The sequence shown here is derived from an EMBL/GenBank/DDBJ whole genome shotgun (WGS) entry which is preliminary data.</text>
</comment>
<name>A0ABD0MUH8_CIRMR</name>
<feature type="non-terminal residue" evidence="2">
    <location>
        <position position="1"/>
    </location>
</feature>
<protein>
    <submittedName>
        <fullName evidence="2">Uncharacterized protein</fullName>
    </submittedName>
</protein>
<dbReference type="Proteomes" id="UP001529510">
    <property type="component" value="Unassembled WGS sequence"/>
</dbReference>
<feature type="region of interest" description="Disordered" evidence="1">
    <location>
        <begin position="1"/>
        <end position="29"/>
    </location>
</feature>
<evidence type="ECO:0000313" key="2">
    <source>
        <dbReference type="EMBL" id="KAL0152878.1"/>
    </source>
</evidence>
<evidence type="ECO:0000256" key="1">
    <source>
        <dbReference type="SAM" id="MobiDB-lite"/>
    </source>
</evidence>
<dbReference type="EMBL" id="JAMKFB020000168">
    <property type="protein sequence ID" value="KAL0152878.1"/>
    <property type="molecule type" value="Genomic_DNA"/>
</dbReference>
<feature type="compositionally biased region" description="Basic and acidic residues" evidence="1">
    <location>
        <begin position="1"/>
        <end position="16"/>
    </location>
</feature>
<gene>
    <name evidence="2" type="ORF">M9458_051811</name>
</gene>
<reference evidence="2 3" key="1">
    <citation type="submission" date="2024-05" db="EMBL/GenBank/DDBJ databases">
        <title>Genome sequencing and assembly of Indian major carp, Cirrhinus mrigala (Hamilton, 1822).</title>
        <authorList>
            <person name="Mohindra V."/>
            <person name="Chowdhury L.M."/>
            <person name="Lal K."/>
            <person name="Jena J.K."/>
        </authorList>
    </citation>
    <scope>NUCLEOTIDE SEQUENCE [LARGE SCALE GENOMIC DNA]</scope>
    <source>
        <strain evidence="2">CM1030</strain>
        <tissue evidence="2">Blood</tissue>
    </source>
</reference>
<sequence>SNREEREKSEEREAFNRLKPLSPLEAVPPGGLRTNGNFHLWRESLRLFVCEHGILHM</sequence>
<keyword evidence="3" id="KW-1185">Reference proteome</keyword>
<evidence type="ECO:0000313" key="3">
    <source>
        <dbReference type="Proteomes" id="UP001529510"/>
    </source>
</evidence>
<accession>A0ABD0MUH8</accession>
<organism evidence="2 3">
    <name type="scientific">Cirrhinus mrigala</name>
    <name type="common">Mrigala</name>
    <dbReference type="NCBI Taxonomy" id="683832"/>
    <lineage>
        <taxon>Eukaryota</taxon>
        <taxon>Metazoa</taxon>
        <taxon>Chordata</taxon>
        <taxon>Craniata</taxon>
        <taxon>Vertebrata</taxon>
        <taxon>Euteleostomi</taxon>
        <taxon>Actinopterygii</taxon>
        <taxon>Neopterygii</taxon>
        <taxon>Teleostei</taxon>
        <taxon>Ostariophysi</taxon>
        <taxon>Cypriniformes</taxon>
        <taxon>Cyprinidae</taxon>
        <taxon>Labeoninae</taxon>
        <taxon>Labeonini</taxon>
        <taxon>Cirrhinus</taxon>
    </lineage>
</organism>
<proteinExistence type="predicted"/>
<dbReference type="AlphaFoldDB" id="A0ABD0MUH8"/>